<evidence type="ECO:0000256" key="3">
    <source>
        <dbReference type="ARBA" id="ARBA00022490"/>
    </source>
</evidence>
<dbReference type="FunFam" id="1.20.5.1700:FF:000001">
    <property type="entry name" value="Transforming acidic coiled-coil-containing protein 1 isoform 2"/>
    <property type="match status" value="1"/>
</dbReference>
<organism evidence="10 11">
    <name type="scientific">Euphydryas editha</name>
    <name type="common">Edith's checkerspot</name>
    <dbReference type="NCBI Taxonomy" id="104508"/>
    <lineage>
        <taxon>Eukaryota</taxon>
        <taxon>Metazoa</taxon>
        <taxon>Ecdysozoa</taxon>
        <taxon>Arthropoda</taxon>
        <taxon>Hexapoda</taxon>
        <taxon>Insecta</taxon>
        <taxon>Pterygota</taxon>
        <taxon>Neoptera</taxon>
        <taxon>Endopterygota</taxon>
        <taxon>Lepidoptera</taxon>
        <taxon>Glossata</taxon>
        <taxon>Ditrysia</taxon>
        <taxon>Papilionoidea</taxon>
        <taxon>Nymphalidae</taxon>
        <taxon>Nymphalinae</taxon>
        <taxon>Euphydryas</taxon>
    </lineage>
</organism>
<dbReference type="GO" id="GO:0007052">
    <property type="term" value="P:mitotic spindle organization"/>
    <property type="evidence" value="ECO:0007669"/>
    <property type="project" value="InterPro"/>
</dbReference>
<reference evidence="10" key="1">
    <citation type="submission" date="2022-03" db="EMBL/GenBank/DDBJ databases">
        <authorList>
            <person name="Tunstrom K."/>
        </authorList>
    </citation>
    <scope>NUCLEOTIDE SEQUENCE</scope>
</reference>
<feature type="region of interest" description="Disordered" evidence="8">
    <location>
        <begin position="145"/>
        <end position="186"/>
    </location>
</feature>
<dbReference type="InterPro" id="IPR039915">
    <property type="entry name" value="TACC"/>
</dbReference>
<evidence type="ECO:0000256" key="5">
    <source>
        <dbReference type="ARBA" id="ARBA00023054"/>
    </source>
</evidence>
<keyword evidence="6" id="KW-0206">Cytoskeleton</keyword>
<dbReference type="Gene3D" id="1.20.5.1700">
    <property type="match status" value="1"/>
</dbReference>
<feature type="coiled-coil region" evidence="7">
    <location>
        <begin position="1647"/>
        <end position="1731"/>
    </location>
</feature>
<dbReference type="Proteomes" id="UP001153954">
    <property type="component" value="Unassembled WGS sequence"/>
</dbReference>
<keyword evidence="3" id="KW-0963">Cytoplasm</keyword>
<keyword evidence="5 7" id="KW-0175">Coiled coil</keyword>
<feature type="compositionally biased region" description="Polar residues" evidence="8">
    <location>
        <begin position="513"/>
        <end position="523"/>
    </location>
</feature>
<sequence>MAQVEPMDIDNVGTDFDDKENSLLHSNVLPRTPCTEKGYEELDVSELNMKLRYSITPASSPMSKSFTANCKDNKTFSINEDSLNSTIVNNSTSLTRSLNSTTTKCDISKSPKLPLQALPADNYLDMNSTVRRSLDNDPNNITISINGNDIDENVSLPSTSSSTVQTPEATTPTKEIPKDGGSPIMRGLKSVLNMFRTSQSPIPPEDNVDNKDITESHLKEEKKSETVLASTPKACYKNKENNSSKRSSPLKDSVVFNEDLERELQWKDETTIIFKQEKIPIHKLFLQHATSSALEKLPPNENESENFNTTVDYMDISYNDSEIADKTMTDIESKIILNNAEAASGIESDGEFLDCETTYTKSEDIDSVQINRTIPVNTENKEFLQEVCTDKSTSLNENQGVTNNNITNNTEMLSTDLSSKLEELKTLSGTLNNIKSENVVNVTHDEQIPDVPLEYQKEISLVDEIQVNKDNNVTSVLEVSADKVESDNYEDQSSVSVKNNHNNDDVKADNFGQGKQSSNNLTHSIHEDNGSKELTFDLSKPLNIVTDDDNTLAKVYDTTKNFEIVDQEKLEINELNSQSLNSGILQICDNVTGNTVHEHVNTSLNKQDLKSDGVHLEENKTESHVKNDHLIEYDTEKSFTSKHDESKMINPINEDIQNKSDQDELSSLNNTIDSLHVNKPCYKEDEISFLTVIKNEIPNSTDEINVKPIGINDLEHKNSTSDKTSDKISESNEPQVNELINNLPSDIPLPYDDDMEKDSLIDNFVIKNENVEELAVKNIGSSIKDQIMDSLEPMYDIQIVDTVNSEQSNEIRNICPTSNLPASHLEEIQNNIESISNLPISNCETNSETVVLHESASIDLPINEQIHPNTVTVLNQHYQCPNIIETVSEDRTESIATNIDHKSVNDFEQNVEEIKLEENSSKIINEELKNDTTSDVGLNKNKLFDEEIVASANTSPFVSVNDLDLDVPKNDINLDEIESPFETKTKIGMSPPISPKLTGKGYNINFDEIDDPFATKTNIRMSPPPEDSPKTSNAPINIGQNKPDIQKRVQQQNRRKFQSEKQKRDPSKKRFNSSYNCDTRNNSYNELMNRTKNENDDKKLKNENYTIDINSTVTISALETNNVESVDNNREMDDFNISNNHLLNPNETVIIQDESKSLNTDSMQDNSTVQNSTTDNTCVKKFPAKNVFNLPEIDDMNFNPFVSKSKIRNSPSPTFEKDNILLKENTSSSNPSSEITQQPVANITVNVESQEDKVESSDLDSETFSSKNTDKDGTIKEIATEDEDTVEGPFLEAEEFADVVKVSDFGTETDMMQFEDFRAAVNPEIKDEGEFFIDAEAFEFLLNQNKSNVVADSGKESLFLKFDPLFAKRVSSDGVLAALSRIQKRQSTPKKAPPTSNQNVVINEEKPSVSTTNSNTLLEESIDEINITVTKPMMVVNPAINSLVSPRKSTTPPRINRRSLTFTSPAMAVIDRLLSLSGNGSSLDHDTSPLRTNREYNETDVALTQLRELLAEKEIHVHNLRSESKELKERLAVMESQVETLEKESEERLKKVNDLNDRLAEKTKINKSMAVVVEEYERTIASLIAEMEQEKRRNAEERARIISERDEQTAHLSSMEVSFSDLHSKYEKSKQIILSMKANEDTYKKSMKDFEDNLLKMQNNYELLKQHATSKLNHANQELEKFNRAHESEVLKLNAMIKRKELHITSLEESLAQKTKANEELTAICDELINKVG</sequence>
<keyword evidence="11" id="KW-1185">Reference proteome</keyword>
<feature type="compositionally biased region" description="Basic and acidic residues" evidence="8">
    <location>
        <begin position="713"/>
        <end position="730"/>
    </location>
</feature>
<dbReference type="GO" id="GO:0005856">
    <property type="term" value="C:cytoskeleton"/>
    <property type="evidence" value="ECO:0007669"/>
    <property type="project" value="UniProtKB-SubCell"/>
</dbReference>
<evidence type="ECO:0000256" key="1">
    <source>
        <dbReference type="ARBA" id="ARBA00004245"/>
    </source>
</evidence>
<dbReference type="Pfam" id="PF05010">
    <property type="entry name" value="TACC_C"/>
    <property type="match status" value="1"/>
</dbReference>
<evidence type="ECO:0000256" key="4">
    <source>
        <dbReference type="ARBA" id="ARBA00022553"/>
    </source>
</evidence>
<dbReference type="PANTHER" id="PTHR13924">
    <property type="entry name" value="TRANSFORMING ACIDIC COILED-COIL CONTAINING PROTEIN 1/2"/>
    <property type="match status" value="1"/>
</dbReference>
<dbReference type="EMBL" id="CAKOGL010000014">
    <property type="protein sequence ID" value="CAH2094807.1"/>
    <property type="molecule type" value="Genomic_DNA"/>
</dbReference>
<evidence type="ECO:0000256" key="8">
    <source>
        <dbReference type="SAM" id="MobiDB-lite"/>
    </source>
</evidence>
<feature type="compositionally biased region" description="Polar residues" evidence="8">
    <location>
        <begin position="491"/>
        <end position="500"/>
    </location>
</feature>
<keyword evidence="4" id="KW-0597">Phosphoprotein</keyword>
<dbReference type="GO" id="GO:0007097">
    <property type="term" value="P:nuclear migration"/>
    <property type="evidence" value="ECO:0007669"/>
    <property type="project" value="TreeGrafter"/>
</dbReference>
<evidence type="ECO:0000256" key="7">
    <source>
        <dbReference type="SAM" id="Coils"/>
    </source>
</evidence>
<dbReference type="PANTHER" id="PTHR13924:SF10">
    <property type="entry name" value="TRANSFORMING ACIDIC COILED-COIL PROTEIN, ISOFORM K"/>
    <property type="match status" value="1"/>
</dbReference>
<evidence type="ECO:0000259" key="9">
    <source>
        <dbReference type="Pfam" id="PF05010"/>
    </source>
</evidence>
<gene>
    <name evidence="10" type="ORF">EEDITHA_LOCUS10341</name>
</gene>
<dbReference type="InterPro" id="IPR007707">
    <property type="entry name" value="TACC_C"/>
</dbReference>
<evidence type="ECO:0000256" key="2">
    <source>
        <dbReference type="ARBA" id="ARBA00009423"/>
    </source>
</evidence>
<feature type="compositionally biased region" description="Polar residues" evidence="8">
    <location>
        <begin position="1072"/>
        <end position="1088"/>
    </location>
</feature>
<feature type="region of interest" description="Disordered" evidence="8">
    <location>
        <begin position="1249"/>
        <end position="1271"/>
    </location>
</feature>
<feature type="compositionally biased region" description="Polar residues" evidence="8">
    <location>
        <begin position="1030"/>
        <end position="1040"/>
    </location>
</feature>
<feature type="region of interest" description="Disordered" evidence="8">
    <location>
        <begin position="484"/>
        <end position="528"/>
    </location>
</feature>
<feature type="compositionally biased region" description="Polar residues" evidence="8">
    <location>
        <begin position="155"/>
        <end position="173"/>
    </location>
</feature>
<proteinExistence type="inferred from homology"/>
<evidence type="ECO:0000256" key="6">
    <source>
        <dbReference type="ARBA" id="ARBA00023212"/>
    </source>
</evidence>
<comment type="caution">
    <text evidence="10">The sequence shown here is derived from an EMBL/GenBank/DDBJ whole genome shotgun (WGS) entry which is preliminary data.</text>
</comment>
<accession>A0AAU9UAG5</accession>
<evidence type="ECO:0000313" key="11">
    <source>
        <dbReference type="Proteomes" id="UP001153954"/>
    </source>
</evidence>
<feature type="domain" description="Transforming acidic coiled-coil-containing protein C-terminal" evidence="9">
    <location>
        <begin position="1534"/>
        <end position="1729"/>
    </location>
</feature>
<feature type="coiled-coil region" evidence="7">
    <location>
        <begin position="1503"/>
        <end position="1607"/>
    </location>
</feature>
<feature type="region of interest" description="Disordered" evidence="8">
    <location>
        <begin position="1015"/>
        <end position="1096"/>
    </location>
</feature>
<comment type="subcellular location">
    <subcellularLocation>
        <location evidence="1">Cytoplasm</location>
        <location evidence="1">Cytoskeleton</location>
    </subcellularLocation>
</comment>
<evidence type="ECO:0000313" key="10">
    <source>
        <dbReference type="EMBL" id="CAH2094807.1"/>
    </source>
</evidence>
<dbReference type="GO" id="GO:0005737">
    <property type="term" value="C:cytoplasm"/>
    <property type="evidence" value="ECO:0007669"/>
    <property type="project" value="TreeGrafter"/>
</dbReference>
<feature type="region of interest" description="Disordered" evidence="8">
    <location>
        <begin position="713"/>
        <end position="733"/>
    </location>
</feature>
<comment type="similarity">
    <text evidence="2">Belongs to the TACC family.</text>
</comment>
<name>A0AAU9UAG5_EUPED</name>
<protein>
    <recommendedName>
        <fullName evidence="9">Transforming acidic coiled-coil-containing protein C-terminal domain-containing protein</fullName>
    </recommendedName>
</protein>